<evidence type="ECO:0000313" key="3">
    <source>
        <dbReference type="Proteomes" id="UP000232230"/>
    </source>
</evidence>
<feature type="transmembrane region" description="Helical" evidence="1">
    <location>
        <begin position="99"/>
        <end position="124"/>
    </location>
</feature>
<dbReference type="KEGG" id="esx:ESOMN_v1c06350"/>
<keyword evidence="1" id="KW-1133">Transmembrane helix</keyword>
<dbReference type="RefSeq" id="WP_024863531.1">
    <property type="nucleotide sequence ID" value="NZ_CP024965.1"/>
</dbReference>
<feature type="transmembrane region" description="Helical" evidence="1">
    <location>
        <begin position="12"/>
        <end position="37"/>
    </location>
</feature>
<reference evidence="2 3" key="1">
    <citation type="submission" date="2017-11" db="EMBL/GenBank/DDBJ databases">
        <title>Genome sequence of Entomoplasma somnilux PYAN-1 (ATCC 49194).</title>
        <authorList>
            <person name="Lo W.-S."/>
            <person name="Gasparich G.E."/>
            <person name="Kuo C.-H."/>
        </authorList>
    </citation>
    <scope>NUCLEOTIDE SEQUENCE [LARGE SCALE GENOMIC DNA]</scope>
    <source>
        <strain evidence="2 3">PYAN-1</strain>
    </source>
</reference>
<keyword evidence="1" id="KW-0472">Membrane</keyword>
<accession>A0A2K8NZ01</accession>
<gene>
    <name evidence="2" type="ORF">ESOMN_v1c06350</name>
</gene>
<dbReference type="Proteomes" id="UP000232230">
    <property type="component" value="Chromosome"/>
</dbReference>
<dbReference type="EMBL" id="CP024965">
    <property type="protein sequence ID" value="ATZ19017.1"/>
    <property type="molecule type" value="Genomic_DNA"/>
</dbReference>
<evidence type="ECO:0000313" key="2">
    <source>
        <dbReference type="EMBL" id="ATZ19017.1"/>
    </source>
</evidence>
<feature type="transmembrane region" description="Helical" evidence="1">
    <location>
        <begin position="49"/>
        <end position="72"/>
    </location>
</feature>
<name>A0A2K8NZ01_9MOLU</name>
<keyword evidence="3" id="KW-1185">Reference proteome</keyword>
<keyword evidence="1" id="KW-0812">Transmembrane</keyword>
<proteinExistence type="predicted"/>
<protein>
    <submittedName>
        <fullName evidence="2">Uncharacterized protein</fullName>
    </submittedName>
</protein>
<dbReference type="AlphaFoldDB" id="A0A2K8NZ01"/>
<organism evidence="2 3">
    <name type="scientific">Williamsoniiplasma somnilux</name>
    <dbReference type="NCBI Taxonomy" id="215578"/>
    <lineage>
        <taxon>Bacteria</taxon>
        <taxon>Bacillati</taxon>
        <taxon>Mycoplasmatota</taxon>
        <taxon>Mollicutes</taxon>
        <taxon>Entomoplasmatales</taxon>
        <taxon>Williamsoniiplasma</taxon>
    </lineage>
</organism>
<sequence>MKKIKYWILSLDFISIIFGLGGIICGILSVLALNSFWSPDKHIRESDSFMFSIATVSLDVVSVIAALAAFLIGRAVYIKEKKAGHVLDPRIEKLEQKTIVADLISFILGLIGLIFGIMSIVWLLPTFLNEKLSYDITIASVVFDFLSSLSVGVAIYFFVNIKKINVAEH</sequence>
<feature type="transmembrane region" description="Helical" evidence="1">
    <location>
        <begin position="136"/>
        <end position="159"/>
    </location>
</feature>
<evidence type="ECO:0000256" key="1">
    <source>
        <dbReference type="SAM" id="Phobius"/>
    </source>
</evidence>